<sequence>MSEYLCSFRQNENIYYLSKEGRERVGCERVLKKTLQANHYLMRNDLYIACGCPSNWKAEVKLEIPAVVNVIADALFIRDDVYYIIEIDHVQKMSVNREKVKKYRKLLELNVFKKPPVFLWMTTTEYRRRELMKLCEGMNAKVYLKTDFK</sequence>
<accession>A0A3T0KXX4</accession>
<proteinExistence type="predicted"/>
<dbReference type="AlphaFoldDB" id="A0A3T0KXX4"/>
<dbReference type="Pfam" id="PF13814">
    <property type="entry name" value="Replic_Relax"/>
    <property type="match status" value="1"/>
</dbReference>
<name>A0A3T0KXX4_9BACI</name>
<dbReference type="Proteomes" id="UP000283095">
    <property type="component" value="Chromosome"/>
</dbReference>
<reference evidence="1 2" key="1">
    <citation type="submission" date="2018-01" db="EMBL/GenBank/DDBJ databases">
        <title>Bacillus asahii Genome sequencing and assembly.</title>
        <authorList>
            <person name="Jiang H."/>
            <person name="Feng Y."/>
            <person name="Zhao F."/>
            <person name="Lin X."/>
        </authorList>
    </citation>
    <scope>NUCLEOTIDE SEQUENCE [LARGE SCALE GENOMIC DNA]</scope>
    <source>
        <strain evidence="1 2">OM18</strain>
    </source>
</reference>
<protein>
    <recommendedName>
        <fullName evidence="3">Phage protein</fullName>
    </recommendedName>
</protein>
<organism evidence="1 2">
    <name type="scientific">Peribacillus asahii</name>
    <dbReference type="NCBI Taxonomy" id="228899"/>
    <lineage>
        <taxon>Bacteria</taxon>
        <taxon>Bacillati</taxon>
        <taxon>Bacillota</taxon>
        <taxon>Bacilli</taxon>
        <taxon>Bacillales</taxon>
        <taxon>Bacillaceae</taxon>
        <taxon>Peribacillus</taxon>
    </lineage>
</organism>
<gene>
    <name evidence="1" type="ORF">BAOM_4608</name>
</gene>
<dbReference type="EMBL" id="CP026095">
    <property type="protein sequence ID" value="AZV45187.1"/>
    <property type="molecule type" value="Genomic_DNA"/>
</dbReference>
<dbReference type="InterPro" id="IPR025855">
    <property type="entry name" value="Replic_Relax"/>
</dbReference>
<dbReference type="KEGG" id="pasa:BAOM_4608"/>
<evidence type="ECO:0000313" key="2">
    <source>
        <dbReference type="Proteomes" id="UP000283095"/>
    </source>
</evidence>
<evidence type="ECO:0000313" key="1">
    <source>
        <dbReference type="EMBL" id="AZV45187.1"/>
    </source>
</evidence>
<evidence type="ECO:0008006" key="3">
    <source>
        <dbReference type="Google" id="ProtNLM"/>
    </source>
</evidence>